<feature type="domain" description="Protein kinase" evidence="10">
    <location>
        <begin position="69"/>
        <end position="439"/>
    </location>
</feature>
<keyword evidence="5 11" id="KW-0418">Kinase</keyword>
<dbReference type="PANTHER" id="PTHR47634:SF9">
    <property type="entry name" value="PROTEIN KINASE DOMAIN-CONTAINING PROTEIN-RELATED"/>
    <property type="match status" value="1"/>
</dbReference>
<evidence type="ECO:0000256" key="1">
    <source>
        <dbReference type="ARBA" id="ARBA00012513"/>
    </source>
</evidence>
<keyword evidence="12" id="KW-1185">Reference proteome</keyword>
<keyword evidence="6 9" id="KW-0067">ATP-binding</keyword>
<proteinExistence type="predicted"/>
<dbReference type="PANTHER" id="PTHR47634">
    <property type="entry name" value="PROTEIN KINASE DOMAIN-CONTAINING PROTEIN-RELATED"/>
    <property type="match status" value="1"/>
</dbReference>
<keyword evidence="3" id="KW-0808">Transferase</keyword>
<dbReference type="AlphaFoldDB" id="A0A545UNC6"/>
<dbReference type="GO" id="GO:0005524">
    <property type="term" value="F:ATP binding"/>
    <property type="evidence" value="ECO:0007669"/>
    <property type="project" value="UniProtKB-UniRule"/>
</dbReference>
<dbReference type="Proteomes" id="UP000315783">
    <property type="component" value="Unassembled WGS sequence"/>
</dbReference>
<dbReference type="GO" id="GO:0050684">
    <property type="term" value="P:regulation of mRNA processing"/>
    <property type="evidence" value="ECO:0007669"/>
    <property type="project" value="TreeGrafter"/>
</dbReference>
<keyword evidence="4 9" id="KW-0547">Nucleotide-binding</keyword>
<keyword evidence="2" id="KW-0723">Serine/threonine-protein kinase</keyword>
<evidence type="ECO:0000256" key="8">
    <source>
        <dbReference type="ARBA" id="ARBA00048679"/>
    </source>
</evidence>
<dbReference type="Gene3D" id="1.10.510.10">
    <property type="entry name" value="Transferase(Phosphotransferase) domain 1"/>
    <property type="match status" value="1"/>
</dbReference>
<name>A0A545UNC6_9HYPO</name>
<evidence type="ECO:0000259" key="10">
    <source>
        <dbReference type="PROSITE" id="PS50011"/>
    </source>
</evidence>
<evidence type="ECO:0000256" key="9">
    <source>
        <dbReference type="PROSITE-ProRule" id="PRU10141"/>
    </source>
</evidence>
<dbReference type="EC" id="2.7.11.1" evidence="1"/>
<comment type="catalytic activity">
    <reaction evidence="7">
        <text>L-threonyl-[protein] + ATP = O-phospho-L-threonyl-[protein] + ADP + H(+)</text>
        <dbReference type="Rhea" id="RHEA:46608"/>
        <dbReference type="Rhea" id="RHEA-COMP:11060"/>
        <dbReference type="Rhea" id="RHEA-COMP:11605"/>
        <dbReference type="ChEBI" id="CHEBI:15378"/>
        <dbReference type="ChEBI" id="CHEBI:30013"/>
        <dbReference type="ChEBI" id="CHEBI:30616"/>
        <dbReference type="ChEBI" id="CHEBI:61977"/>
        <dbReference type="ChEBI" id="CHEBI:456216"/>
        <dbReference type="EC" id="2.7.11.1"/>
    </reaction>
</comment>
<dbReference type="InterPro" id="IPR000719">
    <property type="entry name" value="Prot_kinase_dom"/>
</dbReference>
<accession>A0A545UNC6</accession>
<dbReference type="InterPro" id="IPR017441">
    <property type="entry name" value="Protein_kinase_ATP_BS"/>
</dbReference>
<evidence type="ECO:0000256" key="2">
    <source>
        <dbReference type="ARBA" id="ARBA00022527"/>
    </source>
</evidence>
<organism evidence="11 12">
    <name type="scientific">Cordyceps javanica</name>
    <dbReference type="NCBI Taxonomy" id="43265"/>
    <lineage>
        <taxon>Eukaryota</taxon>
        <taxon>Fungi</taxon>
        <taxon>Dikarya</taxon>
        <taxon>Ascomycota</taxon>
        <taxon>Pezizomycotina</taxon>
        <taxon>Sordariomycetes</taxon>
        <taxon>Hypocreomycetidae</taxon>
        <taxon>Hypocreales</taxon>
        <taxon>Cordycipitaceae</taxon>
        <taxon>Cordyceps</taxon>
    </lineage>
</organism>
<gene>
    <name evidence="11" type="ORF">IF1G_10484</name>
</gene>
<dbReference type="Gene3D" id="3.30.200.20">
    <property type="entry name" value="Phosphorylase Kinase, domain 1"/>
    <property type="match status" value="1"/>
</dbReference>
<dbReference type="GO" id="GO:0000245">
    <property type="term" value="P:spliceosomal complex assembly"/>
    <property type="evidence" value="ECO:0007669"/>
    <property type="project" value="TreeGrafter"/>
</dbReference>
<comment type="catalytic activity">
    <reaction evidence="8">
        <text>L-seryl-[protein] + ATP = O-phospho-L-seryl-[protein] + ADP + H(+)</text>
        <dbReference type="Rhea" id="RHEA:17989"/>
        <dbReference type="Rhea" id="RHEA-COMP:9863"/>
        <dbReference type="Rhea" id="RHEA-COMP:11604"/>
        <dbReference type="ChEBI" id="CHEBI:15378"/>
        <dbReference type="ChEBI" id="CHEBI:29999"/>
        <dbReference type="ChEBI" id="CHEBI:30616"/>
        <dbReference type="ChEBI" id="CHEBI:83421"/>
        <dbReference type="ChEBI" id="CHEBI:456216"/>
        <dbReference type="EC" id="2.7.11.1"/>
    </reaction>
</comment>
<sequence>MLFQHSVSHIFSTAHASLNTRRLSYYQAMESFTTRPVSNLLYDQESLKSYCAGGFHPVCLGDKFRDGRYEVVHKLGWGGFSTVWLARDARYEKWVALKICKASSTTAEGELSTLQSLRENHLSTFVVNLYDNFIHDGPNGSHVCIVTELLGPSLSAIVDDYHLGGDRLEPEEILRLDSLMEVTTLLNASERQLTRRVADMSGANIVFTTSNMAYLSRDDLFDIVGEPETAELLTADGSLPNLQLPKQLIRKIGWDNWTDEMEEDIRLVDLGESFQFESAPSALAQPSALRAPETFFSSKFDHRVDLWRVGCIVIIYSMIFASYPFQYLGDDDILIAQMIGFVENLPSEWEEEWHQMSKTLGRRSPIGESKATCLVHMFRSCKYSFKTAESATQSKLVERFAHLVHETDLARLLPIIQGLMKFRPAERISADDALKLLQC</sequence>
<evidence type="ECO:0000256" key="7">
    <source>
        <dbReference type="ARBA" id="ARBA00047899"/>
    </source>
</evidence>
<evidence type="ECO:0000313" key="12">
    <source>
        <dbReference type="Proteomes" id="UP000315783"/>
    </source>
</evidence>
<evidence type="ECO:0000256" key="4">
    <source>
        <dbReference type="ARBA" id="ARBA00022741"/>
    </source>
</evidence>
<protein>
    <recommendedName>
        <fullName evidence="1">non-specific serine/threonine protein kinase</fullName>
        <ecNumber evidence="1">2.7.11.1</ecNumber>
    </recommendedName>
</protein>
<comment type="caution">
    <text evidence="11">The sequence shown here is derived from an EMBL/GenBank/DDBJ whole genome shotgun (WGS) entry which is preliminary data.</text>
</comment>
<dbReference type="InterPro" id="IPR011009">
    <property type="entry name" value="Kinase-like_dom_sf"/>
</dbReference>
<feature type="binding site" evidence="9">
    <location>
        <position position="98"/>
    </location>
    <ligand>
        <name>ATP</name>
        <dbReference type="ChEBI" id="CHEBI:30616"/>
    </ligand>
</feature>
<dbReference type="PROSITE" id="PS50011">
    <property type="entry name" value="PROTEIN_KINASE_DOM"/>
    <property type="match status" value="1"/>
</dbReference>
<evidence type="ECO:0000256" key="5">
    <source>
        <dbReference type="ARBA" id="ARBA00022777"/>
    </source>
</evidence>
<evidence type="ECO:0000256" key="3">
    <source>
        <dbReference type="ARBA" id="ARBA00022679"/>
    </source>
</evidence>
<dbReference type="GO" id="GO:0004674">
    <property type="term" value="F:protein serine/threonine kinase activity"/>
    <property type="evidence" value="ECO:0007669"/>
    <property type="project" value="UniProtKB-KW"/>
</dbReference>
<dbReference type="InterPro" id="IPR051334">
    <property type="entry name" value="SRPK"/>
</dbReference>
<dbReference type="STRING" id="43265.A0A545UNC6"/>
<evidence type="ECO:0000313" key="11">
    <source>
        <dbReference type="EMBL" id="TQV90963.1"/>
    </source>
</evidence>
<dbReference type="EMBL" id="SPUK01000022">
    <property type="protein sequence ID" value="TQV90963.1"/>
    <property type="molecule type" value="Genomic_DNA"/>
</dbReference>
<dbReference type="SUPFAM" id="SSF56112">
    <property type="entry name" value="Protein kinase-like (PK-like)"/>
    <property type="match status" value="1"/>
</dbReference>
<reference evidence="11 12" key="1">
    <citation type="journal article" date="2019" name="Appl. Microbiol. Biotechnol.">
        <title>Genome sequence of Isaria javanica and comparative genome analysis insights into family S53 peptidase evolution in fungal entomopathogens.</title>
        <authorList>
            <person name="Lin R."/>
            <person name="Zhang X."/>
            <person name="Xin B."/>
            <person name="Zou M."/>
            <person name="Gao Y."/>
            <person name="Qin F."/>
            <person name="Hu Q."/>
            <person name="Xie B."/>
            <person name="Cheng X."/>
        </authorList>
    </citation>
    <scope>NUCLEOTIDE SEQUENCE [LARGE SCALE GENOMIC DNA]</scope>
    <source>
        <strain evidence="11 12">IJ1G</strain>
    </source>
</reference>
<dbReference type="SMART" id="SM00220">
    <property type="entry name" value="S_TKc"/>
    <property type="match status" value="1"/>
</dbReference>
<evidence type="ECO:0000256" key="6">
    <source>
        <dbReference type="ARBA" id="ARBA00022840"/>
    </source>
</evidence>
<dbReference type="PROSITE" id="PS00107">
    <property type="entry name" value="PROTEIN_KINASE_ATP"/>
    <property type="match status" value="1"/>
</dbReference>